<reference evidence="2 3" key="1">
    <citation type="journal article" date="2014" name="PLoS Genet.">
        <title>Analysis of the Phlebiopsis gigantea genome, transcriptome and secretome provides insight into its pioneer colonization strategies of wood.</title>
        <authorList>
            <person name="Hori C."/>
            <person name="Ishida T."/>
            <person name="Igarashi K."/>
            <person name="Samejima M."/>
            <person name="Suzuki H."/>
            <person name="Master E."/>
            <person name="Ferreira P."/>
            <person name="Ruiz-Duenas F.J."/>
            <person name="Held B."/>
            <person name="Canessa P."/>
            <person name="Larrondo L.F."/>
            <person name="Schmoll M."/>
            <person name="Druzhinina I.S."/>
            <person name="Kubicek C.P."/>
            <person name="Gaskell J.A."/>
            <person name="Kersten P."/>
            <person name="St John F."/>
            <person name="Glasner J."/>
            <person name="Sabat G."/>
            <person name="Splinter BonDurant S."/>
            <person name="Syed K."/>
            <person name="Yadav J."/>
            <person name="Mgbeahuruike A.C."/>
            <person name="Kovalchuk A."/>
            <person name="Asiegbu F.O."/>
            <person name="Lackner G."/>
            <person name="Hoffmeister D."/>
            <person name="Rencoret J."/>
            <person name="Gutierrez A."/>
            <person name="Sun H."/>
            <person name="Lindquist E."/>
            <person name="Barry K."/>
            <person name="Riley R."/>
            <person name="Grigoriev I.V."/>
            <person name="Henrissat B."/>
            <person name="Kues U."/>
            <person name="Berka R.M."/>
            <person name="Martinez A.T."/>
            <person name="Covert S.F."/>
            <person name="Blanchette R.A."/>
            <person name="Cullen D."/>
        </authorList>
    </citation>
    <scope>NUCLEOTIDE SEQUENCE [LARGE SCALE GENOMIC DNA]</scope>
    <source>
        <strain evidence="2 3">11061_1 CR5-6</strain>
    </source>
</reference>
<organism evidence="2 3">
    <name type="scientific">Phlebiopsis gigantea (strain 11061_1 CR5-6)</name>
    <name type="common">White-rot fungus</name>
    <name type="synonym">Peniophora gigantea</name>
    <dbReference type="NCBI Taxonomy" id="745531"/>
    <lineage>
        <taxon>Eukaryota</taxon>
        <taxon>Fungi</taxon>
        <taxon>Dikarya</taxon>
        <taxon>Basidiomycota</taxon>
        <taxon>Agaricomycotina</taxon>
        <taxon>Agaricomycetes</taxon>
        <taxon>Polyporales</taxon>
        <taxon>Phanerochaetaceae</taxon>
        <taxon>Phlebiopsis</taxon>
    </lineage>
</organism>
<dbReference type="AlphaFoldDB" id="A0A0C3P910"/>
<dbReference type="HOGENOM" id="CLU_003703_13_3_1"/>
<sequence>YMYKRMFEVVRQYRHLKLLKRAGRGHDPSGVDGTEEGSLAVECPACPHPGRNMPENIDDIPEAERLFQQTLMMDANFRLKMKDRGATDVALGPGWAYCIESSRLDAHVHEFAGYPEPNTCNAELNAIARANNGRRGYLATGVGLVMCARHALVRKKAAGSLVEGEKFCIMDLLALSTLHGEQPSGVVFTYDLACQYEKKFIRRMLSYPDDLQLDFDPFKIRFAIPKKHWPVHGPNHTRWSLNFLELIGRIYGEGIEAGWAHINPISWSTREMAPQARNETLDSHWDAYNFQKKINLGRQILRQVKEAFAMYQKQLKIFEEYSATFPEATITAWTAWVRRWYADPKSKPDPFEEPVVKTTMSDIQLRLAKEEEAELARGQLPTHDLTPSAFLSIGLKLEDDQYVGCNMRQMCATAQGKKSIRDQARLQQARNALRCRIQNWQKTQDLYMPQVTLLRGDDVEDDDSNSGDDESDPTAESDDPVVKAETIALWLPSALPVGTVLDSVGRSIRTMEIELRTAQAHDALADIRRLRRLITGVSQFRYINVSGTGQRANTRIQAIFKKFQAKVNLAASRYRAAYQALCSLDHNGSWSTALCPLHDNDIRGPGKDDDGIVDPREGRREISWIWCVPDVEPSEQECDVNSQEFVDGTRVEWTTAMARVDRWREEKEWLLQEMELILEYLEWQASWWLTQRSRRQERDAALLSGVAAYAEQQADVCRQLAFKFAKLWKPFLCDQKITPKWFGNYHTQSSTNDGDDLDDSDVESQYSANEDYEYDDID</sequence>
<feature type="region of interest" description="Disordered" evidence="1">
    <location>
        <begin position="456"/>
        <end position="480"/>
    </location>
</feature>
<evidence type="ECO:0008006" key="4">
    <source>
        <dbReference type="Google" id="ProtNLM"/>
    </source>
</evidence>
<dbReference type="Proteomes" id="UP000053257">
    <property type="component" value="Unassembled WGS sequence"/>
</dbReference>
<dbReference type="Pfam" id="PF18758">
    <property type="entry name" value="KDZ"/>
    <property type="match status" value="1"/>
</dbReference>
<gene>
    <name evidence="2" type="ORF">PHLGIDRAFT_80927</name>
</gene>
<keyword evidence="3" id="KW-1185">Reference proteome</keyword>
<feature type="compositionally biased region" description="Acidic residues" evidence="1">
    <location>
        <begin position="753"/>
        <end position="762"/>
    </location>
</feature>
<evidence type="ECO:0000313" key="2">
    <source>
        <dbReference type="EMBL" id="KIP01158.1"/>
    </source>
</evidence>
<dbReference type="EMBL" id="KN840891">
    <property type="protein sequence ID" value="KIP01158.1"/>
    <property type="molecule type" value="Genomic_DNA"/>
</dbReference>
<dbReference type="InterPro" id="IPR040521">
    <property type="entry name" value="KDZ"/>
</dbReference>
<name>A0A0C3P910_PHLG1</name>
<evidence type="ECO:0000313" key="3">
    <source>
        <dbReference type="Proteomes" id="UP000053257"/>
    </source>
</evidence>
<feature type="compositionally biased region" description="Acidic residues" evidence="1">
    <location>
        <begin position="458"/>
        <end position="479"/>
    </location>
</feature>
<feature type="region of interest" description="Disordered" evidence="1">
    <location>
        <begin position="751"/>
        <end position="778"/>
    </location>
</feature>
<evidence type="ECO:0000256" key="1">
    <source>
        <dbReference type="SAM" id="MobiDB-lite"/>
    </source>
</evidence>
<dbReference type="OrthoDB" id="2737640at2759"/>
<feature type="non-terminal residue" evidence="2">
    <location>
        <position position="1"/>
    </location>
</feature>
<accession>A0A0C3P910</accession>
<dbReference type="STRING" id="745531.A0A0C3P910"/>
<protein>
    <recommendedName>
        <fullName evidence="4">CxC2-like cysteine cluster KDZ transposase-associated domain-containing protein</fullName>
    </recommendedName>
</protein>
<proteinExistence type="predicted"/>